<evidence type="ECO:0000313" key="1">
    <source>
        <dbReference type="EMBL" id="KAK9114842.1"/>
    </source>
</evidence>
<keyword evidence="2" id="KW-1185">Reference proteome</keyword>
<dbReference type="EMBL" id="JBBNAF010000009">
    <property type="protein sequence ID" value="KAK9114842.1"/>
    <property type="molecule type" value="Genomic_DNA"/>
</dbReference>
<comment type="caution">
    <text evidence="1">The sequence shown here is derived from an EMBL/GenBank/DDBJ whole genome shotgun (WGS) entry which is preliminary data.</text>
</comment>
<sequence>MGRWWMCSVRKMWRGFGVSGWGCRRWGRWGFHGGRGDGDEVRLGLLESELDEIMNKVAEMSGKCAKEVKVVISPYGICPLGAHVDHQKITDFGISAGLENSVAMNITDNSVFIADGNQITYDYLAVALRHNAYVPKTMTERLKQYEEGIS</sequence>
<name>A0AAP0IHX3_9MAGN</name>
<reference evidence="1 2" key="1">
    <citation type="submission" date="2024-01" db="EMBL/GenBank/DDBJ databases">
        <title>Genome assemblies of Stephania.</title>
        <authorList>
            <person name="Yang L."/>
        </authorList>
    </citation>
    <scope>NUCLEOTIDE SEQUENCE [LARGE SCALE GENOMIC DNA]</scope>
    <source>
        <strain evidence="1">YNDBR</strain>
        <tissue evidence="1">Leaf</tissue>
    </source>
</reference>
<evidence type="ECO:0000313" key="2">
    <source>
        <dbReference type="Proteomes" id="UP001420932"/>
    </source>
</evidence>
<dbReference type="Proteomes" id="UP001420932">
    <property type="component" value="Unassembled WGS sequence"/>
</dbReference>
<gene>
    <name evidence="1" type="ORF">Syun_021639</name>
</gene>
<protein>
    <submittedName>
        <fullName evidence="1">Uncharacterized protein</fullName>
    </submittedName>
</protein>
<proteinExistence type="predicted"/>
<organism evidence="1 2">
    <name type="scientific">Stephania yunnanensis</name>
    <dbReference type="NCBI Taxonomy" id="152371"/>
    <lineage>
        <taxon>Eukaryota</taxon>
        <taxon>Viridiplantae</taxon>
        <taxon>Streptophyta</taxon>
        <taxon>Embryophyta</taxon>
        <taxon>Tracheophyta</taxon>
        <taxon>Spermatophyta</taxon>
        <taxon>Magnoliopsida</taxon>
        <taxon>Ranunculales</taxon>
        <taxon>Menispermaceae</taxon>
        <taxon>Menispermoideae</taxon>
        <taxon>Cissampelideae</taxon>
        <taxon>Stephania</taxon>
    </lineage>
</organism>
<dbReference type="AlphaFoldDB" id="A0AAP0IHX3"/>
<accession>A0AAP0IHX3</accession>